<dbReference type="GeneID" id="17326889"/>
<evidence type="ECO:0000313" key="3">
    <source>
        <dbReference type="Proteomes" id="UP000012073"/>
    </source>
</evidence>
<keyword evidence="1" id="KW-0812">Transmembrane</keyword>
<dbReference type="RefSeq" id="XP_005719170.1">
    <property type="nucleotide sequence ID" value="XM_005719113.1"/>
</dbReference>
<sequence length="46" mass="5215">MTPSYRDLYMVKQREFAIVSISLVRVFAVFFGVLVSLLSTSEASKK</sequence>
<keyword evidence="3" id="KW-1185">Reference proteome</keyword>
<accession>R7QMD1</accession>
<dbReference type="Gramene" id="CDF39259">
    <property type="protein sequence ID" value="CDF39259"/>
    <property type="gene ID" value="CHC_T00000186001"/>
</dbReference>
<protein>
    <submittedName>
        <fullName evidence="2">Uncharacterized protein</fullName>
    </submittedName>
</protein>
<keyword evidence="1" id="KW-0472">Membrane</keyword>
<keyword evidence="1" id="KW-1133">Transmembrane helix</keyword>
<gene>
    <name evidence="2" type="ORF">CHC_T00000186001</name>
</gene>
<dbReference type="Proteomes" id="UP000012073">
    <property type="component" value="Unassembled WGS sequence"/>
</dbReference>
<feature type="transmembrane region" description="Helical" evidence="1">
    <location>
        <begin position="16"/>
        <end position="38"/>
    </location>
</feature>
<name>R7QMD1_CHOCR</name>
<dbReference type="AlphaFoldDB" id="R7QMD1"/>
<evidence type="ECO:0000256" key="1">
    <source>
        <dbReference type="SAM" id="Phobius"/>
    </source>
</evidence>
<reference evidence="3" key="1">
    <citation type="journal article" date="2013" name="Proc. Natl. Acad. Sci. U.S.A.">
        <title>Genome structure and metabolic features in the red seaweed Chondrus crispus shed light on evolution of the Archaeplastida.</title>
        <authorList>
            <person name="Collen J."/>
            <person name="Porcel B."/>
            <person name="Carre W."/>
            <person name="Ball S.G."/>
            <person name="Chaparro C."/>
            <person name="Tonon T."/>
            <person name="Barbeyron T."/>
            <person name="Michel G."/>
            <person name="Noel B."/>
            <person name="Valentin K."/>
            <person name="Elias M."/>
            <person name="Artiguenave F."/>
            <person name="Arun A."/>
            <person name="Aury J.M."/>
            <person name="Barbosa-Neto J.F."/>
            <person name="Bothwell J.H."/>
            <person name="Bouget F.Y."/>
            <person name="Brillet L."/>
            <person name="Cabello-Hurtado F."/>
            <person name="Capella-Gutierrez S."/>
            <person name="Charrier B."/>
            <person name="Cladiere L."/>
            <person name="Cock J.M."/>
            <person name="Coelho S.M."/>
            <person name="Colleoni C."/>
            <person name="Czjzek M."/>
            <person name="Da Silva C."/>
            <person name="Delage L."/>
            <person name="Denoeud F."/>
            <person name="Deschamps P."/>
            <person name="Dittami S.M."/>
            <person name="Gabaldon T."/>
            <person name="Gachon C.M."/>
            <person name="Groisillier A."/>
            <person name="Herve C."/>
            <person name="Jabbari K."/>
            <person name="Katinka M."/>
            <person name="Kloareg B."/>
            <person name="Kowalczyk N."/>
            <person name="Labadie K."/>
            <person name="Leblanc C."/>
            <person name="Lopez P.J."/>
            <person name="McLachlan D.H."/>
            <person name="Meslet-Cladiere L."/>
            <person name="Moustafa A."/>
            <person name="Nehr Z."/>
            <person name="Nyvall Collen P."/>
            <person name="Panaud O."/>
            <person name="Partensky F."/>
            <person name="Poulain J."/>
            <person name="Rensing S.A."/>
            <person name="Rousvoal S."/>
            <person name="Samson G."/>
            <person name="Symeonidi A."/>
            <person name="Weissenbach J."/>
            <person name="Zambounis A."/>
            <person name="Wincker P."/>
            <person name="Boyen C."/>
        </authorList>
    </citation>
    <scope>NUCLEOTIDE SEQUENCE [LARGE SCALE GENOMIC DNA]</scope>
    <source>
        <strain evidence="3">cv. Stackhouse</strain>
    </source>
</reference>
<proteinExistence type="predicted"/>
<evidence type="ECO:0000313" key="2">
    <source>
        <dbReference type="EMBL" id="CDF39259.1"/>
    </source>
</evidence>
<dbReference type="KEGG" id="ccp:CHC_T00000186001"/>
<organism evidence="2 3">
    <name type="scientific">Chondrus crispus</name>
    <name type="common">Carrageen Irish moss</name>
    <name type="synonym">Polymorpha crispa</name>
    <dbReference type="NCBI Taxonomy" id="2769"/>
    <lineage>
        <taxon>Eukaryota</taxon>
        <taxon>Rhodophyta</taxon>
        <taxon>Florideophyceae</taxon>
        <taxon>Rhodymeniophycidae</taxon>
        <taxon>Gigartinales</taxon>
        <taxon>Gigartinaceae</taxon>
        <taxon>Chondrus</taxon>
    </lineage>
</organism>
<dbReference type="EMBL" id="HG002014">
    <property type="protein sequence ID" value="CDF39259.1"/>
    <property type="molecule type" value="Genomic_DNA"/>
</dbReference>